<dbReference type="Pfam" id="PF01790">
    <property type="entry name" value="LGT"/>
    <property type="match status" value="1"/>
</dbReference>
<feature type="transmembrane region" description="Helical" evidence="7">
    <location>
        <begin position="84"/>
        <end position="109"/>
    </location>
</feature>
<feature type="binding site" evidence="7">
    <location>
        <position position="135"/>
    </location>
    <ligand>
        <name>a 1,2-diacyl-sn-glycero-3-phospho-(1'-sn-glycerol)</name>
        <dbReference type="ChEBI" id="CHEBI:64716"/>
    </ligand>
</feature>
<feature type="transmembrane region" description="Helical" evidence="7">
    <location>
        <begin position="20"/>
        <end position="38"/>
    </location>
</feature>
<dbReference type="Proteomes" id="UP001229251">
    <property type="component" value="Unassembled WGS sequence"/>
</dbReference>
<feature type="transmembrane region" description="Helical" evidence="7">
    <location>
        <begin position="50"/>
        <end position="72"/>
    </location>
</feature>
<dbReference type="AlphaFoldDB" id="A0AAJ1Q6R7"/>
<accession>A0AAJ1Q6R7</accession>
<feature type="transmembrane region" description="Helical" evidence="7">
    <location>
        <begin position="234"/>
        <end position="255"/>
    </location>
</feature>
<dbReference type="GO" id="GO:0008961">
    <property type="term" value="F:phosphatidylglycerol-prolipoprotein diacylglyceryl transferase activity"/>
    <property type="evidence" value="ECO:0007669"/>
    <property type="project" value="UniProtKB-UniRule"/>
</dbReference>
<dbReference type="PANTHER" id="PTHR30589:SF0">
    <property type="entry name" value="PHOSPHATIDYLGLYCEROL--PROLIPOPROTEIN DIACYLGLYCERYL TRANSFERASE"/>
    <property type="match status" value="1"/>
</dbReference>
<dbReference type="NCBIfam" id="TIGR00544">
    <property type="entry name" value="lgt"/>
    <property type="match status" value="1"/>
</dbReference>
<dbReference type="RefSeq" id="WP_285066192.1">
    <property type="nucleotide sequence ID" value="NZ_JASOOE010000014.1"/>
</dbReference>
<evidence type="ECO:0000256" key="1">
    <source>
        <dbReference type="ARBA" id="ARBA00007150"/>
    </source>
</evidence>
<evidence type="ECO:0000313" key="8">
    <source>
        <dbReference type="EMBL" id="MDK7187764.1"/>
    </source>
</evidence>
<evidence type="ECO:0000256" key="5">
    <source>
        <dbReference type="ARBA" id="ARBA00022989"/>
    </source>
</evidence>
<comment type="caution">
    <text evidence="8">The sequence shown here is derived from an EMBL/GenBank/DDBJ whole genome shotgun (WGS) entry which is preliminary data.</text>
</comment>
<name>A0AAJ1Q6R7_9LACT</name>
<comment type="subcellular location">
    <subcellularLocation>
        <location evidence="7">Cell membrane</location>
        <topology evidence="7">Multi-pass membrane protein</topology>
    </subcellularLocation>
</comment>
<evidence type="ECO:0000256" key="7">
    <source>
        <dbReference type="HAMAP-Rule" id="MF_01147"/>
    </source>
</evidence>
<dbReference type="GO" id="GO:0042158">
    <property type="term" value="P:lipoprotein biosynthetic process"/>
    <property type="evidence" value="ECO:0007669"/>
    <property type="project" value="UniProtKB-UniRule"/>
</dbReference>
<dbReference type="EC" id="2.5.1.145" evidence="7"/>
<keyword evidence="6 7" id="KW-0472">Membrane</keyword>
<keyword evidence="2 7" id="KW-1003">Cell membrane</keyword>
<sequence length="271" mass="31376">MFFAKIDPVAFRIGAWPVRWYGLLIGLGMAIAYSLFMREVRRKGMDEDQAFDLMFWAIIIGFIGARLYYVLFSWEAYQSDPLSILFIWQGGLAIYGGVIAGGIVLYYFARRYQQPVFLWLDMAVPSLMFAQSIGRWGNFINQEAYGRIVDLTSLKSLHLPQFMIEHLWIEGAYREPTFLYESLWNLFGGLILLCLRRLNQHLKLGEMTCFYLIWYGIGRSFIEGLRSDSLYFAGFRISQVVSILMVVGGIMLGILRRKNSNIPYYSDSNIM</sequence>
<protein>
    <recommendedName>
        <fullName evidence="7">Phosphatidylglycerol--prolipoprotein diacylglyceryl transferase</fullName>
        <ecNumber evidence="7">2.5.1.145</ecNumber>
    </recommendedName>
</protein>
<feature type="transmembrane region" description="Helical" evidence="7">
    <location>
        <begin position="204"/>
        <end position="222"/>
    </location>
</feature>
<comment type="pathway">
    <text evidence="7">Protein modification; lipoprotein biosynthesis (diacylglyceryl transfer).</text>
</comment>
<dbReference type="HAMAP" id="MF_01147">
    <property type="entry name" value="Lgt"/>
    <property type="match status" value="1"/>
</dbReference>
<dbReference type="PROSITE" id="PS01311">
    <property type="entry name" value="LGT"/>
    <property type="match status" value="1"/>
</dbReference>
<dbReference type="InterPro" id="IPR001640">
    <property type="entry name" value="Lgt"/>
</dbReference>
<organism evidence="8 9">
    <name type="scientific">Facklamia hominis</name>
    <dbReference type="NCBI Taxonomy" id="178214"/>
    <lineage>
        <taxon>Bacteria</taxon>
        <taxon>Bacillati</taxon>
        <taxon>Bacillota</taxon>
        <taxon>Bacilli</taxon>
        <taxon>Lactobacillales</taxon>
        <taxon>Aerococcaceae</taxon>
        <taxon>Facklamia</taxon>
    </lineage>
</organism>
<dbReference type="PANTHER" id="PTHR30589">
    <property type="entry name" value="PROLIPOPROTEIN DIACYLGLYCERYL TRANSFERASE"/>
    <property type="match status" value="1"/>
</dbReference>
<keyword evidence="3 7" id="KW-0808">Transferase</keyword>
<comment type="catalytic activity">
    <reaction evidence="7">
        <text>L-cysteinyl-[prolipoprotein] + a 1,2-diacyl-sn-glycero-3-phospho-(1'-sn-glycerol) = an S-1,2-diacyl-sn-glyceryl-L-cysteinyl-[prolipoprotein] + sn-glycerol 1-phosphate + H(+)</text>
        <dbReference type="Rhea" id="RHEA:56712"/>
        <dbReference type="Rhea" id="RHEA-COMP:14679"/>
        <dbReference type="Rhea" id="RHEA-COMP:14680"/>
        <dbReference type="ChEBI" id="CHEBI:15378"/>
        <dbReference type="ChEBI" id="CHEBI:29950"/>
        <dbReference type="ChEBI" id="CHEBI:57685"/>
        <dbReference type="ChEBI" id="CHEBI:64716"/>
        <dbReference type="ChEBI" id="CHEBI:140658"/>
        <dbReference type="EC" id="2.5.1.145"/>
    </reaction>
</comment>
<evidence type="ECO:0000313" key="9">
    <source>
        <dbReference type="Proteomes" id="UP001229251"/>
    </source>
</evidence>
<evidence type="ECO:0000256" key="2">
    <source>
        <dbReference type="ARBA" id="ARBA00022475"/>
    </source>
</evidence>
<comment type="function">
    <text evidence="7">Catalyzes the transfer of the diacylglyceryl group from phosphatidylglycerol to the sulfhydryl group of the N-terminal cysteine of a prolipoprotein, the first step in the formation of mature lipoproteins.</text>
</comment>
<evidence type="ECO:0000256" key="4">
    <source>
        <dbReference type="ARBA" id="ARBA00022692"/>
    </source>
</evidence>
<reference evidence="8" key="1">
    <citation type="submission" date="2023-05" db="EMBL/GenBank/DDBJ databases">
        <title>Cataloging the Phylogenetic Diversity of Human Bladder Bacteria.</title>
        <authorList>
            <person name="Du J."/>
        </authorList>
    </citation>
    <scope>NUCLEOTIDE SEQUENCE</scope>
    <source>
        <strain evidence="8">UMB1231</strain>
    </source>
</reference>
<evidence type="ECO:0000256" key="6">
    <source>
        <dbReference type="ARBA" id="ARBA00023136"/>
    </source>
</evidence>
<dbReference type="EMBL" id="JASOOE010000014">
    <property type="protein sequence ID" value="MDK7187764.1"/>
    <property type="molecule type" value="Genomic_DNA"/>
</dbReference>
<evidence type="ECO:0000256" key="3">
    <source>
        <dbReference type="ARBA" id="ARBA00022679"/>
    </source>
</evidence>
<keyword evidence="5 7" id="KW-1133">Transmembrane helix</keyword>
<keyword evidence="4 7" id="KW-0812">Transmembrane</keyword>
<dbReference type="GO" id="GO:0005886">
    <property type="term" value="C:plasma membrane"/>
    <property type="evidence" value="ECO:0007669"/>
    <property type="project" value="UniProtKB-SubCell"/>
</dbReference>
<gene>
    <name evidence="7 8" type="primary">lgt</name>
    <name evidence="8" type="ORF">QP433_07205</name>
</gene>
<proteinExistence type="inferred from homology"/>
<comment type="similarity">
    <text evidence="1 7">Belongs to the Lgt family.</text>
</comment>